<dbReference type="Proteomes" id="UP001596135">
    <property type="component" value="Unassembled WGS sequence"/>
</dbReference>
<evidence type="ECO:0000313" key="3">
    <source>
        <dbReference type="EMBL" id="MFC6045709.1"/>
    </source>
</evidence>
<proteinExistence type="predicted"/>
<keyword evidence="4" id="KW-1185">Reference proteome</keyword>
<dbReference type="RefSeq" id="WP_379159402.1">
    <property type="nucleotide sequence ID" value="NZ_JBHSRJ010000009.1"/>
</dbReference>
<feature type="chain" id="PRO_5045850240" description="DUF732 domain-containing protein" evidence="2">
    <location>
        <begin position="25"/>
        <end position="156"/>
    </location>
</feature>
<comment type="caution">
    <text evidence="3">The sequence shown here is derived from an EMBL/GenBank/DDBJ whole genome shotgun (WGS) entry which is preliminary data.</text>
</comment>
<name>A0ABW1LPP0_9ACTN</name>
<sequence>MRPALAAVLVVLVGALGLAGCAGSDDPGLADDSGTSEVTASPTPATTPSPAPSRGDTGQTCAGLYHPPDQLVPRAIELVHGNTTGDPVAEAADLVTGLSNVAATADPMLAADIAVVRISVDTQRAAVQSGVESSQDLTSFDAAVRRLGKACASYGE</sequence>
<evidence type="ECO:0000256" key="2">
    <source>
        <dbReference type="SAM" id="SignalP"/>
    </source>
</evidence>
<feature type="signal peptide" evidence="2">
    <location>
        <begin position="1"/>
        <end position="24"/>
    </location>
</feature>
<protein>
    <recommendedName>
        <fullName evidence="5">DUF732 domain-containing protein</fullName>
    </recommendedName>
</protein>
<evidence type="ECO:0008006" key="5">
    <source>
        <dbReference type="Google" id="ProtNLM"/>
    </source>
</evidence>
<dbReference type="PROSITE" id="PS51257">
    <property type="entry name" value="PROKAR_LIPOPROTEIN"/>
    <property type="match status" value="1"/>
</dbReference>
<feature type="region of interest" description="Disordered" evidence="1">
    <location>
        <begin position="27"/>
        <end position="64"/>
    </location>
</feature>
<accession>A0ABW1LPP0</accession>
<keyword evidence="2" id="KW-0732">Signal</keyword>
<reference evidence="4" key="1">
    <citation type="journal article" date="2019" name="Int. J. Syst. Evol. Microbiol.">
        <title>The Global Catalogue of Microorganisms (GCM) 10K type strain sequencing project: providing services to taxonomists for standard genome sequencing and annotation.</title>
        <authorList>
            <consortium name="The Broad Institute Genomics Platform"/>
            <consortium name="The Broad Institute Genome Sequencing Center for Infectious Disease"/>
            <person name="Wu L."/>
            <person name="Ma J."/>
        </authorList>
    </citation>
    <scope>NUCLEOTIDE SEQUENCE [LARGE SCALE GENOMIC DNA]</scope>
    <source>
        <strain evidence="4">CCUG 54522</strain>
    </source>
</reference>
<evidence type="ECO:0000313" key="4">
    <source>
        <dbReference type="Proteomes" id="UP001596135"/>
    </source>
</evidence>
<evidence type="ECO:0000256" key="1">
    <source>
        <dbReference type="SAM" id="MobiDB-lite"/>
    </source>
</evidence>
<dbReference type="EMBL" id="JBHSRJ010000009">
    <property type="protein sequence ID" value="MFC6045709.1"/>
    <property type="molecule type" value="Genomic_DNA"/>
</dbReference>
<organism evidence="3 4">
    <name type="scientific">Nocardioides hankookensis</name>
    <dbReference type="NCBI Taxonomy" id="443157"/>
    <lineage>
        <taxon>Bacteria</taxon>
        <taxon>Bacillati</taxon>
        <taxon>Actinomycetota</taxon>
        <taxon>Actinomycetes</taxon>
        <taxon>Propionibacteriales</taxon>
        <taxon>Nocardioidaceae</taxon>
        <taxon>Nocardioides</taxon>
    </lineage>
</organism>
<gene>
    <name evidence="3" type="ORF">ACFPYL_21680</name>
</gene>